<name>A0A819PG42_9BILA</name>
<accession>A0A819PG42</accession>
<sequence>MATVNESNLCSICHNLSAICMCIGCKKYFCSKDFQEHEQQLSIKFNNEILKSHDEFLDQIDKLEKSNYSSLDLFDRIEQWKKITINKVEEAAEKVRHKLIELIKKQRITIIQQLEPITKEIHRRQEEKHFLENGIDHFKQKINEIQQKFEYFCQQHIKKSIIIDNNNQIDWNQFIYIHEEQQKLPLLRSVNLNANAKWIQEGVTVAGGNEEGIAMNQLRNPWDLCVDDEQTIYIVDFKNDRIVE</sequence>
<dbReference type="Pfam" id="PF01436">
    <property type="entry name" value="NHL"/>
    <property type="match status" value="1"/>
</dbReference>
<evidence type="ECO:0008006" key="6">
    <source>
        <dbReference type="Google" id="ProtNLM"/>
    </source>
</evidence>
<gene>
    <name evidence="3" type="ORF">FNK824_LOCUS26702</name>
    <name evidence="4" type="ORF">JBS370_LOCUS27842</name>
</gene>
<proteinExistence type="predicted"/>
<dbReference type="Proteomes" id="UP000663836">
    <property type="component" value="Unassembled WGS sequence"/>
</dbReference>
<evidence type="ECO:0000313" key="5">
    <source>
        <dbReference type="Proteomes" id="UP000663874"/>
    </source>
</evidence>
<evidence type="ECO:0000256" key="2">
    <source>
        <dbReference type="SAM" id="Coils"/>
    </source>
</evidence>
<dbReference type="EMBL" id="CAJOBD010005373">
    <property type="protein sequence ID" value="CAF4028764.1"/>
    <property type="molecule type" value="Genomic_DNA"/>
</dbReference>
<keyword evidence="1" id="KW-0677">Repeat</keyword>
<dbReference type="InterPro" id="IPR001258">
    <property type="entry name" value="NHL_repeat"/>
</dbReference>
<evidence type="ECO:0000313" key="3">
    <source>
        <dbReference type="EMBL" id="CAF4014547.1"/>
    </source>
</evidence>
<evidence type="ECO:0000256" key="1">
    <source>
        <dbReference type="ARBA" id="ARBA00022737"/>
    </source>
</evidence>
<comment type="caution">
    <text evidence="3">The sequence shown here is derived from an EMBL/GenBank/DDBJ whole genome shotgun (WGS) entry which is preliminary data.</text>
</comment>
<dbReference type="AlphaFoldDB" id="A0A819PG42"/>
<keyword evidence="2" id="KW-0175">Coiled coil</keyword>
<dbReference type="Proteomes" id="UP000663874">
    <property type="component" value="Unassembled WGS sequence"/>
</dbReference>
<feature type="coiled-coil region" evidence="2">
    <location>
        <begin position="85"/>
        <end position="148"/>
    </location>
</feature>
<organism evidence="3 5">
    <name type="scientific">Rotaria sordida</name>
    <dbReference type="NCBI Taxonomy" id="392033"/>
    <lineage>
        <taxon>Eukaryota</taxon>
        <taxon>Metazoa</taxon>
        <taxon>Spiralia</taxon>
        <taxon>Gnathifera</taxon>
        <taxon>Rotifera</taxon>
        <taxon>Eurotatoria</taxon>
        <taxon>Bdelloidea</taxon>
        <taxon>Philodinida</taxon>
        <taxon>Philodinidae</taxon>
        <taxon>Rotaria</taxon>
    </lineage>
</organism>
<dbReference type="EMBL" id="CAJOBE010006694">
    <property type="protein sequence ID" value="CAF4014547.1"/>
    <property type="molecule type" value="Genomic_DNA"/>
</dbReference>
<protein>
    <recommendedName>
        <fullName evidence="6">B box-type domain-containing protein</fullName>
    </recommendedName>
</protein>
<reference evidence="3" key="1">
    <citation type="submission" date="2021-02" db="EMBL/GenBank/DDBJ databases">
        <authorList>
            <person name="Nowell W R."/>
        </authorList>
    </citation>
    <scope>NUCLEOTIDE SEQUENCE</scope>
</reference>
<evidence type="ECO:0000313" key="4">
    <source>
        <dbReference type="EMBL" id="CAF4028764.1"/>
    </source>
</evidence>